<dbReference type="SUPFAM" id="SSF57850">
    <property type="entry name" value="RING/U-box"/>
    <property type="match status" value="1"/>
</dbReference>
<keyword evidence="4 7" id="KW-0863">Zinc-finger</keyword>
<dbReference type="Gene3D" id="3.30.40.10">
    <property type="entry name" value="Zinc/RING finger domain, C3HC4 (zinc finger)"/>
    <property type="match status" value="1"/>
</dbReference>
<dbReference type="AlphaFoldDB" id="A0A4V6I6X9"/>
<proteinExistence type="inferred from homology"/>
<dbReference type="SMART" id="SM00184">
    <property type="entry name" value="RING"/>
    <property type="match status" value="1"/>
</dbReference>
<sequence>MNGRQQPNSATPMISITVDSFKDNFLTCATCFGHFNQDVRKAKLLPCSHTVCLPCLRKMEEHISDRSLNCPSCRQSFLLPATGSVDDLPPAFLINNLCELVEKGTREATPFCADHADGRALYCETCDEAFCEMCHASTSKTGTITTTRCGEHVVIPVNTAMSKLHRSALEQVQQCQSALQTAKKSIEQVRRDLSASSDSVVADINKEFDVLRKQLENRRNTLIKQVEAVKSTKERKLVKQLNLVESERNLITLGAEELAKLQKMSSTIKSLSERYNEVLKLCEPEENSYIRYSKSGGDVSKDIVNKLSRVGNISVSTTFPGNCFVKQQTKRVLTHIENEFLIETFEIDNRRRTTGGDPITVSWTNLSDNPDKVNLVAESVEIFIKDCLNGTYLLKSKLKKSGSYLLDVSIFGRPIKNSPLTVRVESSHLPQWKVALPDVGNPLKVFQDHNEEIYVLDEAKELIHVVNTDGIMLKNITLPIRGGATVGMAMAPGKEEMFCLNWRQNTLCKFLRNGTFLQSMAFTDLEVPTDIVSDESQNRLLVADPKSSKIFVFNSDFTPQFNFRISPEQGTVMCVQAGLNGDILVGTSLALLCFNNDGVYQRDVNLASSSNGPNGSNCTNGGSVRLSVPCCVVCPTTRSIVAVVTETMQKEKNKSRSYISVLDYDSAQLRLHQQLQTRIRSSPAEWVVRRQRPLYGSRSSGRHSHQIAQCIQVLLGHLLDLYVHACWLQLSISLFHLHHLSCRTKRCQFTQSKSSFFLLLQ</sequence>
<dbReference type="InterPro" id="IPR047153">
    <property type="entry name" value="TRIM45/56/19-like"/>
</dbReference>
<comment type="caution">
    <text evidence="10">The sequence shown here is derived from an EMBL/GenBank/DDBJ whole genome shotgun (WGS) entry which is preliminary data.</text>
</comment>
<dbReference type="Gene3D" id="2.120.10.30">
    <property type="entry name" value="TolB, C-terminal domain"/>
    <property type="match status" value="1"/>
</dbReference>
<dbReference type="GO" id="GO:0061630">
    <property type="term" value="F:ubiquitin protein ligase activity"/>
    <property type="evidence" value="ECO:0007669"/>
    <property type="project" value="TreeGrafter"/>
</dbReference>
<protein>
    <recommendedName>
        <fullName evidence="9">RING-type domain-containing protein</fullName>
    </recommendedName>
</protein>
<dbReference type="InterPro" id="IPR001298">
    <property type="entry name" value="Filamin/ABP280_rpt"/>
</dbReference>
<evidence type="ECO:0000256" key="5">
    <source>
        <dbReference type="ARBA" id="ARBA00022833"/>
    </source>
</evidence>
<dbReference type="PANTHER" id="PTHR25462">
    <property type="entry name" value="BONUS, ISOFORM C-RELATED"/>
    <property type="match status" value="1"/>
</dbReference>
<dbReference type="PANTHER" id="PTHR25462:SF285">
    <property type="entry name" value="RING-TYPE DOMAIN-CONTAINING PROTEIN"/>
    <property type="match status" value="1"/>
</dbReference>
<evidence type="ECO:0000256" key="7">
    <source>
        <dbReference type="PROSITE-ProRule" id="PRU00175"/>
    </source>
</evidence>
<dbReference type="InterPro" id="IPR017868">
    <property type="entry name" value="Filamin/ABP280_repeat-like"/>
</dbReference>
<feature type="domain" description="RING-type" evidence="9">
    <location>
        <begin position="28"/>
        <end position="74"/>
    </location>
</feature>
<evidence type="ECO:0000259" key="9">
    <source>
        <dbReference type="PROSITE" id="PS50089"/>
    </source>
</evidence>
<dbReference type="GO" id="GO:0008270">
    <property type="term" value="F:zinc ion binding"/>
    <property type="evidence" value="ECO:0007669"/>
    <property type="project" value="UniProtKB-KW"/>
</dbReference>
<evidence type="ECO:0000256" key="1">
    <source>
        <dbReference type="ARBA" id="ARBA00008518"/>
    </source>
</evidence>
<keyword evidence="5" id="KW-0862">Zinc</keyword>
<dbReference type="PROSITE" id="PS00518">
    <property type="entry name" value="ZF_RING_1"/>
    <property type="match status" value="1"/>
</dbReference>
<comment type="similarity">
    <text evidence="1">Belongs to the TRIM/RBCC family.</text>
</comment>
<dbReference type="STRING" id="34508.A0A4V6I6X9"/>
<dbReference type="InterPro" id="IPR001841">
    <property type="entry name" value="Znf_RING"/>
</dbReference>
<dbReference type="EMBL" id="AZBU02000001">
    <property type="protein sequence ID" value="TMS32643.1"/>
    <property type="molecule type" value="Genomic_DNA"/>
</dbReference>
<dbReference type="EMBL" id="CM016762">
    <property type="protein sequence ID" value="TMS32643.1"/>
    <property type="molecule type" value="Genomic_DNA"/>
</dbReference>
<accession>A0A4V6I6X9</accession>
<keyword evidence="8" id="KW-0175">Coiled coil</keyword>
<dbReference type="SUPFAM" id="SSF81296">
    <property type="entry name" value="E set domains"/>
    <property type="match status" value="1"/>
</dbReference>
<reference evidence="10 11" key="2">
    <citation type="journal article" date="2019" name="G3 (Bethesda)">
        <title>Hybrid Assembly of the Genome of the Entomopathogenic Nematode Steinernema carpocapsae Identifies the X-Chromosome.</title>
        <authorList>
            <person name="Serra L."/>
            <person name="Macchietto M."/>
            <person name="Macias-Munoz A."/>
            <person name="McGill C.J."/>
            <person name="Rodriguez I.M."/>
            <person name="Rodriguez B."/>
            <person name="Murad R."/>
            <person name="Mortazavi A."/>
        </authorList>
    </citation>
    <scope>NUCLEOTIDE SEQUENCE [LARGE SCALE GENOMIC DNA]</scope>
    <source>
        <strain evidence="10 11">ALL</strain>
    </source>
</reference>
<organism evidence="10 11">
    <name type="scientific">Steinernema carpocapsae</name>
    <name type="common">Entomopathogenic nematode</name>
    <dbReference type="NCBI Taxonomy" id="34508"/>
    <lineage>
        <taxon>Eukaryota</taxon>
        <taxon>Metazoa</taxon>
        <taxon>Ecdysozoa</taxon>
        <taxon>Nematoda</taxon>
        <taxon>Chromadorea</taxon>
        <taxon>Rhabditida</taxon>
        <taxon>Tylenchina</taxon>
        <taxon>Panagrolaimomorpha</taxon>
        <taxon>Strongyloidoidea</taxon>
        <taxon>Steinernematidae</taxon>
        <taxon>Steinernema</taxon>
    </lineage>
</organism>
<evidence type="ECO:0000256" key="8">
    <source>
        <dbReference type="SAM" id="Coils"/>
    </source>
</evidence>
<dbReference type="SUPFAM" id="SSF63825">
    <property type="entry name" value="YWTD domain"/>
    <property type="match status" value="1"/>
</dbReference>
<keyword evidence="11" id="KW-1185">Reference proteome</keyword>
<dbReference type="OrthoDB" id="252722at2759"/>
<evidence type="ECO:0000313" key="10">
    <source>
        <dbReference type="EMBL" id="TMS32643.1"/>
    </source>
</evidence>
<dbReference type="Proteomes" id="UP000298663">
    <property type="component" value="Chromosome X"/>
</dbReference>
<dbReference type="InterPro" id="IPR013783">
    <property type="entry name" value="Ig-like_fold"/>
</dbReference>
<keyword evidence="3" id="KW-0677">Repeat</keyword>
<feature type="repeat" description="Filamin" evidence="6">
    <location>
        <begin position="337"/>
        <end position="424"/>
    </location>
</feature>
<gene>
    <name evidence="10" type="ORF">L596_000460</name>
</gene>
<dbReference type="GO" id="GO:0005654">
    <property type="term" value="C:nucleoplasm"/>
    <property type="evidence" value="ECO:0007669"/>
    <property type="project" value="TreeGrafter"/>
</dbReference>
<dbReference type="PROSITE" id="PS50194">
    <property type="entry name" value="FILAMIN_REPEAT"/>
    <property type="match status" value="1"/>
</dbReference>
<dbReference type="InterPro" id="IPR011042">
    <property type="entry name" value="6-blade_b-propeller_TolB-like"/>
</dbReference>
<evidence type="ECO:0000256" key="2">
    <source>
        <dbReference type="ARBA" id="ARBA00022723"/>
    </source>
</evidence>
<dbReference type="PROSITE" id="PS50089">
    <property type="entry name" value="ZF_RING_2"/>
    <property type="match status" value="1"/>
</dbReference>
<dbReference type="InterPro" id="IPR014756">
    <property type="entry name" value="Ig_E-set"/>
</dbReference>
<evidence type="ECO:0000313" key="11">
    <source>
        <dbReference type="Proteomes" id="UP000298663"/>
    </source>
</evidence>
<evidence type="ECO:0000256" key="3">
    <source>
        <dbReference type="ARBA" id="ARBA00022737"/>
    </source>
</evidence>
<name>A0A4V6I6X9_STECR</name>
<feature type="coiled-coil region" evidence="8">
    <location>
        <begin position="172"/>
        <end position="232"/>
    </location>
</feature>
<dbReference type="InterPro" id="IPR017907">
    <property type="entry name" value="Znf_RING_CS"/>
</dbReference>
<evidence type="ECO:0000256" key="6">
    <source>
        <dbReference type="PROSITE-ProRule" id="PRU00087"/>
    </source>
</evidence>
<dbReference type="SMART" id="SM00557">
    <property type="entry name" value="IG_FLMN"/>
    <property type="match status" value="1"/>
</dbReference>
<keyword evidence="2" id="KW-0479">Metal-binding</keyword>
<evidence type="ECO:0000256" key="4">
    <source>
        <dbReference type="ARBA" id="ARBA00022771"/>
    </source>
</evidence>
<reference evidence="10 11" key="1">
    <citation type="journal article" date="2015" name="Genome Biol.">
        <title>Comparative genomics of Steinernema reveals deeply conserved gene regulatory networks.</title>
        <authorList>
            <person name="Dillman A.R."/>
            <person name="Macchietto M."/>
            <person name="Porter C.F."/>
            <person name="Rogers A."/>
            <person name="Williams B."/>
            <person name="Antoshechkin I."/>
            <person name="Lee M.M."/>
            <person name="Goodwin Z."/>
            <person name="Lu X."/>
            <person name="Lewis E.E."/>
            <person name="Goodrich-Blair H."/>
            <person name="Stock S.P."/>
            <person name="Adams B.J."/>
            <person name="Sternberg P.W."/>
            <person name="Mortazavi A."/>
        </authorList>
    </citation>
    <scope>NUCLEOTIDE SEQUENCE [LARGE SCALE GENOMIC DNA]</scope>
    <source>
        <strain evidence="10 11">ALL</strain>
    </source>
</reference>
<dbReference type="InterPro" id="IPR013083">
    <property type="entry name" value="Znf_RING/FYVE/PHD"/>
</dbReference>
<dbReference type="Gene3D" id="2.60.40.10">
    <property type="entry name" value="Immunoglobulins"/>
    <property type="match status" value="1"/>
</dbReference>